<accession>A0A7S3VNT1</accession>
<gene>
    <name evidence="1" type="ORF">DTER00134_LOCUS11821</name>
</gene>
<reference evidence="1" key="1">
    <citation type="submission" date="2021-01" db="EMBL/GenBank/DDBJ databases">
        <authorList>
            <person name="Corre E."/>
            <person name="Pelletier E."/>
            <person name="Niang G."/>
            <person name="Scheremetjew M."/>
            <person name="Finn R."/>
            <person name="Kale V."/>
            <person name="Holt S."/>
            <person name="Cochrane G."/>
            <person name="Meng A."/>
            <person name="Brown T."/>
            <person name="Cohen L."/>
        </authorList>
    </citation>
    <scope>NUCLEOTIDE SEQUENCE</scope>
    <source>
        <strain evidence="1">CCMP1320</strain>
    </source>
</reference>
<sequence length="102" mass="11168">MPCNAGCIRCKLHLSVITNARPPGCRFLSLQTLVPLAAHNFHASDTNKSINHQKRTSLQSRTGVQIVHLAASASSSMDLHLDLLSLYSAPSYENKIREPTQS</sequence>
<organism evidence="1">
    <name type="scientific">Dunaliella tertiolecta</name>
    <name type="common">Green alga</name>
    <dbReference type="NCBI Taxonomy" id="3047"/>
    <lineage>
        <taxon>Eukaryota</taxon>
        <taxon>Viridiplantae</taxon>
        <taxon>Chlorophyta</taxon>
        <taxon>core chlorophytes</taxon>
        <taxon>Chlorophyceae</taxon>
        <taxon>CS clade</taxon>
        <taxon>Chlamydomonadales</taxon>
        <taxon>Dunaliellaceae</taxon>
        <taxon>Dunaliella</taxon>
    </lineage>
</organism>
<dbReference type="EMBL" id="HBIP01019908">
    <property type="protein sequence ID" value="CAE0496748.1"/>
    <property type="molecule type" value="Transcribed_RNA"/>
</dbReference>
<evidence type="ECO:0000313" key="1">
    <source>
        <dbReference type="EMBL" id="CAE0496748.1"/>
    </source>
</evidence>
<proteinExistence type="predicted"/>
<dbReference type="AlphaFoldDB" id="A0A7S3VNT1"/>
<name>A0A7S3VNT1_DUNTE</name>
<protein>
    <submittedName>
        <fullName evidence="1">Uncharacterized protein</fullName>
    </submittedName>
</protein>